<dbReference type="EMBL" id="JAENIJ010000039">
    <property type="protein sequence ID" value="MBK1884218.1"/>
    <property type="molecule type" value="Genomic_DNA"/>
</dbReference>
<gene>
    <name evidence="3" type="ORF">JIN85_17495</name>
</gene>
<dbReference type="InterPro" id="IPR055170">
    <property type="entry name" value="GFO_IDH_MocA-like_dom"/>
</dbReference>
<dbReference type="Gene3D" id="3.40.50.720">
    <property type="entry name" value="NAD(P)-binding Rossmann-like Domain"/>
    <property type="match status" value="1"/>
</dbReference>
<reference evidence="3" key="1">
    <citation type="submission" date="2021-01" db="EMBL/GenBank/DDBJ databases">
        <title>Modified the classification status of verrucomicrobia.</title>
        <authorList>
            <person name="Feng X."/>
        </authorList>
    </citation>
    <scope>NUCLEOTIDE SEQUENCE</scope>
    <source>
        <strain evidence="3">KCTC 22041</strain>
    </source>
</reference>
<dbReference type="Proteomes" id="UP000603141">
    <property type="component" value="Unassembled WGS sequence"/>
</dbReference>
<dbReference type="PANTHER" id="PTHR43708">
    <property type="entry name" value="CONSERVED EXPRESSED OXIDOREDUCTASE (EUROFUNG)"/>
    <property type="match status" value="1"/>
</dbReference>
<sequence length="382" mass="42224">MNRKLRMGMVGGGRGAFIGAVHRMAANLDGKIELVAGCFSSKPEKSKQSGDDLFLDHSRVYTSYEEMAQHEASLPEDQRIDFVSIVAGNNLHFPVAKTFLEAGFHVICEKPVALSLEEALQLRDVVEKTGKVFVLMHNYTGYPMVKEARQMVKAGKLGKIMKVVAEYPQDHALAAAKDGRDSKQWKSEAANLGVSNCIGDIGSHTENLARYITGQKIKEVAADVNSFLPDRPLDDDGAILVRYESGTRGVFHASQVSMGEENNLNIRVYGSDASLEWHQEHPNELILKYHDRPREIWRRGNRYNGEVAEHATRLPAGHPEGFIVAFANIYLAAVQAMSDAAAGCYPRPEGYDFPNIHDGVEGMSFIEAVIHSSKENSAWKPV</sequence>
<accession>A0A934S9C7</accession>
<proteinExistence type="predicted"/>
<dbReference type="Pfam" id="PF22725">
    <property type="entry name" value="GFO_IDH_MocA_C3"/>
    <property type="match status" value="1"/>
</dbReference>
<keyword evidence="4" id="KW-1185">Reference proteome</keyword>
<feature type="domain" description="Gfo/Idh/MocA-like oxidoreductase N-terminal" evidence="1">
    <location>
        <begin position="5"/>
        <end position="134"/>
    </location>
</feature>
<dbReference type="InterPro" id="IPR051317">
    <property type="entry name" value="Gfo/Idh/MocA_oxidoreduct"/>
</dbReference>
<dbReference type="Pfam" id="PF01408">
    <property type="entry name" value="GFO_IDH_MocA"/>
    <property type="match status" value="1"/>
</dbReference>
<dbReference type="Gene3D" id="3.30.360.10">
    <property type="entry name" value="Dihydrodipicolinate Reductase, domain 2"/>
    <property type="match status" value="1"/>
</dbReference>
<feature type="domain" description="GFO/IDH/MocA-like oxidoreductase" evidence="2">
    <location>
        <begin position="146"/>
        <end position="276"/>
    </location>
</feature>
<comment type="caution">
    <text evidence="3">The sequence shown here is derived from an EMBL/GenBank/DDBJ whole genome shotgun (WGS) entry which is preliminary data.</text>
</comment>
<evidence type="ECO:0000259" key="2">
    <source>
        <dbReference type="Pfam" id="PF22725"/>
    </source>
</evidence>
<dbReference type="InterPro" id="IPR036291">
    <property type="entry name" value="NAD(P)-bd_dom_sf"/>
</dbReference>
<dbReference type="SUPFAM" id="SSF55347">
    <property type="entry name" value="Glyceraldehyde-3-phosphate dehydrogenase-like, C-terminal domain"/>
    <property type="match status" value="1"/>
</dbReference>
<dbReference type="AlphaFoldDB" id="A0A934S9C7"/>
<evidence type="ECO:0000313" key="4">
    <source>
        <dbReference type="Proteomes" id="UP000603141"/>
    </source>
</evidence>
<dbReference type="GO" id="GO:0000166">
    <property type="term" value="F:nucleotide binding"/>
    <property type="evidence" value="ECO:0007669"/>
    <property type="project" value="InterPro"/>
</dbReference>
<dbReference type="SUPFAM" id="SSF51735">
    <property type="entry name" value="NAD(P)-binding Rossmann-fold domains"/>
    <property type="match status" value="1"/>
</dbReference>
<protein>
    <submittedName>
        <fullName evidence="3">Gfo/Idh/MocA family oxidoreductase</fullName>
    </submittedName>
</protein>
<dbReference type="RefSeq" id="WP_200273209.1">
    <property type="nucleotide sequence ID" value="NZ_JAENIJ010000039.1"/>
</dbReference>
<dbReference type="PANTHER" id="PTHR43708:SF3">
    <property type="entry name" value="OXIDOREDUCTASE"/>
    <property type="match status" value="1"/>
</dbReference>
<organism evidence="3 4">
    <name type="scientific">Luteolibacter pohnpeiensis</name>
    <dbReference type="NCBI Taxonomy" id="454153"/>
    <lineage>
        <taxon>Bacteria</taxon>
        <taxon>Pseudomonadati</taxon>
        <taxon>Verrucomicrobiota</taxon>
        <taxon>Verrucomicrobiia</taxon>
        <taxon>Verrucomicrobiales</taxon>
        <taxon>Verrucomicrobiaceae</taxon>
        <taxon>Luteolibacter</taxon>
    </lineage>
</organism>
<evidence type="ECO:0000313" key="3">
    <source>
        <dbReference type="EMBL" id="MBK1884218.1"/>
    </source>
</evidence>
<evidence type="ECO:0000259" key="1">
    <source>
        <dbReference type="Pfam" id="PF01408"/>
    </source>
</evidence>
<dbReference type="InterPro" id="IPR000683">
    <property type="entry name" value="Gfo/Idh/MocA-like_OxRdtase_N"/>
</dbReference>
<name>A0A934S9C7_9BACT</name>